<feature type="domain" description="AAA+ ATPase" evidence="1">
    <location>
        <begin position="233"/>
        <end position="350"/>
    </location>
</feature>
<dbReference type="InterPro" id="IPR008533">
    <property type="entry name" value="DUF815"/>
</dbReference>
<dbReference type="AlphaFoldDB" id="A0A255I3C3"/>
<dbReference type="PANTHER" id="PTHR42935:SF1">
    <property type="entry name" value="SLR0930 PROTEIN"/>
    <property type="match status" value="1"/>
</dbReference>
<dbReference type="Pfam" id="PF05673">
    <property type="entry name" value="DUF815"/>
    <property type="match status" value="1"/>
</dbReference>
<reference evidence="3" key="3">
    <citation type="submission" date="2018-07" db="EMBL/GenBank/DDBJ databases">
        <authorList>
            <person name="Quirk P.G."/>
            <person name="Krulwich T.A."/>
        </authorList>
    </citation>
    <scope>NUCLEOTIDE SEQUENCE</scope>
    <source>
        <strain evidence="3">CCRI-19302</strain>
    </source>
</reference>
<gene>
    <name evidence="2" type="ORF">C8E03_101597</name>
    <name evidence="3" type="ORF">CG710_000190</name>
</gene>
<dbReference type="Proteomes" id="UP000216411">
    <property type="component" value="Unassembled WGS sequence"/>
</dbReference>
<protein>
    <submittedName>
        <fullName evidence="3">ATP-binding protein</fullName>
    </submittedName>
</protein>
<dbReference type="PANTHER" id="PTHR42935">
    <property type="entry name" value="SLR0930 PROTEIN"/>
    <property type="match status" value="1"/>
</dbReference>
<dbReference type="GO" id="GO:0005524">
    <property type="term" value="F:ATP binding"/>
    <property type="evidence" value="ECO:0007669"/>
    <property type="project" value="UniProtKB-KW"/>
</dbReference>
<evidence type="ECO:0000313" key="5">
    <source>
        <dbReference type="Proteomes" id="UP000247523"/>
    </source>
</evidence>
<dbReference type="OrthoDB" id="9812140at2"/>
<proteinExistence type="predicted"/>
<name>A0A255I3C3_9FIRM</name>
<evidence type="ECO:0000313" key="3">
    <source>
        <dbReference type="EMBL" id="RDY32989.1"/>
    </source>
</evidence>
<accession>A0A255I3C3</accession>
<dbReference type="SUPFAM" id="SSF52540">
    <property type="entry name" value="P-loop containing nucleoside triphosphate hydrolases"/>
    <property type="match status" value="1"/>
</dbReference>
<evidence type="ECO:0000313" key="2">
    <source>
        <dbReference type="EMBL" id="PXV95965.1"/>
    </source>
</evidence>
<sequence length="430" mass="50039">MDSISELIIYKHFKNGNLLYDMTWIMENYENEYYNHSDIKALLYDRVNELIELAEQYGFLGNVWHNYLALLLANNENAYSTACEIVGEVNGTINEIALNDFRIFRKLFNFDFTVLERTFHAGCLSLLVNYKSATSNGKIFNKRIRDRICDLSIKLSGSENEFDFKEIMTNFYKDFGVGKLGLHKAFRVEHVDHETKLVPITNIQHVHLDDLVGYELQKKKLIDNTQAFVNGKKANNCLLFGDAGTGKSTSVKAILNEYYSQGLRMIEIYKHQFKDLTSIIAQIKNRNYKFIIFMDDLSFEEFEIDYKYLKAVIEGGLERRPDNVLIYATSNRRHLVREKFSDKEERRDDLHSSDTVQEKLSLAYRFGISIFFVAPDKKEYMNIVDALANKYGLTIPREELFLEANKWELSHGGLSGRTAQQFIDYLLGKY</sequence>
<evidence type="ECO:0000259" key="1">
    <source>
        <dbReference type="SMART" id="SM00382"/>
    </source>
</evidence>
<dbReference type="InterPro" id="IPR003593">
    <property type="entry name" value="AAA+_ATPase"/>
</dbReference>
<dbReference type="EMBL" id="NOKA02000001">
    <property type="protein sequence ID" value="RDY32989.1"/>
    <property type="molecule type" value="Genomic_DNA"/>
</dbReference>
<dbReference type="Gene3D" id="3.40.50.300">
    <property type="entry name" value="P-loop containing nucleotide triphosphate hydrolases"/>
    <property type="match status" value="1"/>
</dbReference>
<keyword evidence="3" id="KW-0067">ATP-binding</keyword>
<dbReference type="EMBL" id="QICS01000001">
    <property type="protein sequence ID" value="PXV95965.1"/>
    <property type="molecule type" value="Genomic_DNA"/>
</dbReference>
<keyword evidence="4" id="KW-1185">Reference proteome</keyword>
<reference evidence="3 4" key="1">
    <citation type="journal article" date="2017" name="Genome Announc.">
        <title>Draft Genome Sequence of a Sporulating and Motile Strain of Lachnotalea glycerini Isolated from Water in Quebec City, Canada.</title>
        <authorList>
            <person name="Maheux A.F."/>
            <person name="Boudreau D.K."/>
            <person name="Berube E."/>
            <person name="Boissinot M."/>
            <person name="Raymond F."/>
            <person name="Brodeur S."/>
            <person name="Corbeil J."/>
            <person name="Isabel S."/>
            <person name="Omar R.F."/>
            <person name="Bergeron M.G."/>
        </authorList>
    </citation>
    <scope>NUCLEOTIDE SEQUENCE [LARGE SCALE GENOMIC DNA]</scope>
    <source>
        <strain evidence="3 4">CCRI-19302</strain>
    </source>
</reference>
<comment type="caution">
    <text evidence="3">The sequence shown here is derived from an EMBL/GenBank/DDBJ whole genome shotgun (WGS) entry which is preliminary data.</text>
</comment>
<dbReference type="RefSeq" id="WP_094379921.1">
    <property type="nucleotide sequence ID" value="NZ_NOKA02000001.1"/>
</dbReference>
<dbReference type="InterPro" id="IPR027417">
    <property type="entry name" value="P-loop_NTPase"/>
</dbReference>
<dbReference type="SMART" id="SM00382">
    <property type="entry name" value="AAA"/>
    <property type="match status" value="1"/>
</dbReference>
<evidence type="ECO:0000313" key="4">
    <source>
        <dbReference type="Proteomes" id="UP000216411"/>
    </source>
</evidence>
<dbReference type="Proteomes" id="UP000247523">
    <property type="component" value="Unassembled WGS sequence"/>
</dbReference>
<organism evidence="3 4">
    <name type="scientific">Lachnotalea glycerini</name>
    <dbReference type="NCBI Taxonomy" id="1763509"/>
    <lineage>
        <taxon>Bacteria</taxon>
        <taxon>Bacillati</taxon>
        <taxon>Bacillota</taxon>
        <taxon>Clostridia</taxon>
        <taxon>Lachnospirales</taxon>
        <taxon>Lachnospiraceae</taxon>
        <taxon>Lachnotalea</taxon>
    </lineage>
</organism>
<keyword evidence="3" id="KW-0547">Nucleotide-binding</keyword>
<reference evidence="2 5" key="2">
    <citation type="submission" date="2018-05" db="EMBL/GenBank/DDBJ databases">
        <title>Genomic Encyclopedia of Type Strains, Phase IV (KMG-IV): sequencing the most valuable type-strain genomes for metagenomic binning, comparative biology and taxonomic classification.</title>
        <authorList>
            <person name="Goeker M."/>
        </authorList>
    </citation>
    <scope>NUCLEOTIDE SEQUENCE [LARGE SCALE GENOMIC DNA]</scope>
    <source>
        <strain evidence="2 5">DSM 28816</strain>
    </source>
</reference>